<name>A0A914KKK7_MELIC</name>
<sequence>MPKFRTRSTPFIVYNVSCIYQNTIGKRNDHCFAGKYAFENKSLTTALQIWKNSESCFSGLTPFIENSSECLVVIGYVDNIIDMTKATVPTLIAEVEEKNDLLIGRSKAVVRLLCDNDAKKFYSELSEFENSMDRRWNGTIAKRDQPLAQPIVPQSSHFNFCPHATWACLQRKGPRGYLDFAGNVRTNEELFLKTVFVLEFTWRKGCIVVFFDSRTINPEYQKIGPLLFESDDANPPIFGVKDSSNQWASSKGPYGQ</sequence>
<dbReference type="Proteomes" id="UP000887563">
    <property type="component" value="Unplaced"/>
</dbReference>
<reference evidence="2" key="1">
    <citation type="submission" date="2022-11" db="UniProtKB">
        <authorList>
            <consortium name="WormBaseParasite"/>
        </authorList>
    </citation>
    <scope>IDENTIFICATION</scope>
</reference>
<dbReference type="WBParaSite" id="Minc3s00032g01922">
    <property type="protein sequence ID" value="Minc3s00032g01922"/>
    <property type="gene ID" value="Minc3s00032g01922"/>
</dbReference>
<keyword evidence="1" id="KW-1185">Reference proteome</keyword>
<dbReference type="AlphaFoldDB" id="A0A914KKK7"/>
<accession>A0A914KKK7</accession>
<organism evidence="1 2">
    <name type="scientific">Meloidogyne incognita</name>
    <name type="common">Southern root-knot nematode worm</name>
    <name type="synonym">Oxyuris incognita</name>
    <dbReference type="NCBI Taxonomy" id="6306"/>
    <lineage>
        <taxon>Eukaryota</taxon>
        <taxon>Metazoa</taxon>
        <taxon>Ecdysozoa</taxon>
        <taxon>Nematoda</taxon>
        <taxon>Chromadorea</taxon>
        <taxon>Rhabditida</taxon>
        <taxon>Tylenchina</taxon>
        <taxon>Tylenchomorpha</taxon>
        <taxon>Tylenchoidea</taxon>
        <taxon>Meloidogynidae</taxon>
        <taxon>Meloidogyninae</taxon>
        <taxon>Meloidogyne</taxon>
        <taxon>Meloidogyne incognita group</taxon>
    </lineage>
</organism>
<protein>
    <submittedName>
        <fullName evidence="2">Uncharacterized protein</fullName>
    </submittedName>
</protein>
<evidence type="ECO:0000313" key="2">
    <source>
        <dbReference type="WBParaSite" id="Minc3s00032g01922"/>
    </source>
</evidence>
<proteinExistence type="predicted"/>
<evidence type="ECO:0000313" key="1">
    <source>
        <dbReference type="Proteomes" id="UP000887563"/>
    </source>
</evidence>